<dbReference type="PANTHER" id="PTHR11695">
    <property type="entry name" value="ALCOHOL DEHYDROGENASE RELATED"/>
    <property type="match status" value="1"/>
</dbReference>
<dbReference type="CDD" id="cd05289">
    <property type="entry name" value="MDR_like_2"/>
    <property type="match status" value="1"/>
</dbReference>
<protein>
    <submittedName>
        <fullName evidence="3">NADPH:quinone reductase</fullName>
    </submittedName>
</protein>
<dbReference type="SMART" id="SM00829">
    <property type="entry name" value="PKS_ER"/>
    <property type="match status" value="1"/>
</dbReference>
<comment type="caution">
    <text evidence="3">The sequence shown here is derived from an EMBL/GenBank/DDBJ whole genome shotgun (WGS) entry which is preliminary data.</text>
</comment>
<dbReference type="EMBL" id="FOPW01000002">
    <property type="protein sequence ID" value="SFH26733.1"/>
    <property type="molecule type" value="Genomic_DNA"/>
</dbReference>
<reference evidence="3 4" key="1">
    <citation type="submission" date="2016-10" db="EMBL/GenBank/DDBJ databases">
        <authorList>
            <person name="Varghese N."/>
            <person name="Submissions S."/>
        </authorList>
    </citation>
    <scope>NUCLEOTIDE SEQUENCE [LARGE SCALE GENOMIC DNA]</scope>
    <source>
        <strain evidence="3 4">GMCC 1.11211</strain>
    </source>
</reference>
<dbReference type="InterPro" id="IPR013154">
    <property type="entry name" value="ADH-like_N"/>
</dbReference>
<evidence type="ECO:0000256" key="1">
    <source>
        <dbReference type="ARBA" id="ARBA00023002"/>
    </source>
</evidence>
<dbReference type="PANTHER" id="PTHR11695:SF294">
    <property type="entry name" value="RETICULON-4-INTERACTING PROTEIN 1, MITOCHONDRIAL"/>
    <property type="match status" value="1"/>
</dbReference>
<sequence length="325" mass="34008">MATEYELPETMRALIIDETGAPEVLHLAERPLPRQISDEVLIKVVAAGLNPIDAKTRAGKGVAAAIQSYPTILGNDFSGIVVRAAFEASPLQPGDAVYGMGRVPRTSGSFAEYVSVSSMSVTHKPARLSHAEAAAVPIAALTAWGMVKLAGAAPGQRMLVHAGSGGVGHFAVQFARVLGAHVTATASTRNLDFLRELGADEVIDYSTTRFEDVVHDLDSVIDLIGNVHDNTGTRSLAALRPGGLLVNAPTGSWPTMAADAAAVGRRATGFKVSPDARTLDEISALLSSGTVRVHVDSVFELADGAAAHRLLEEGHTRGKIVLRVS</sequence>
<dbReference type="InterPro" id="IPR002364">
    <property type="entry name" value="Quin_OxRdtase/zeta-crystal_CS"/>
</dbReference>
<organism evidence="3 4">
    <name type="scientific">Cryobacterium levicorallinum</name>
    <dbReference type="NCBI Taxonomy" id="995038"/>
    <lineage>
        <taxon>Bacteria</taxon>
        <taxon>Bacillati</taxon>
        <taxon>Actinomycetota</taxon>
        <taxon>Actinomycetes</taxon>
        <taxon>Micrococcales</taxon>
        <taxon>Microbacteriaceae</taxon>
        <taxon>Cryobacterium</taxon>
    </lineage>
</organism>
<keyword evidence="4" id="KW-1185">Reference proteome</keyword>
<dbReference type="Pfam" id="PF13602">
    <property type="entry name" value="ADH_zinc_N_2"/>
    <property type="match status" value="1"/>
</dbReference>
<dbReference type="Gene3D" id="3.40.50.720">
    <property type="entry name" value="NAD(P)-binding Rossmann-like Domain"/>
    <property type="match status" value="1"/>
</dbReference>
<evidence type="ECO:0000313" key="3">
    <source>
        <dbReference type="EMBL" id="SFH26733.1"/>
    </source>
</evidence>
<dbReference type="SUPFAM" id="SSF51735">
    <property type="entry name" value="NAD(P)-binding Rossmann-fold domains"/>
    <property type="match status" value="1"/>
</dbReference>
<dbReference type="RefSeq" id="WP_241991095.1">
    <property type="nucleotide sequence ID" value="NZ_BKAC01000012.1"/>
</dbReference>
<evidence type="ECO:0000259" key="2">
    <source>
        <dbReference type="SMART" id="SM00829"/>
    </source>
</evidence>
<keyword evidence="1" id="KW-0560">Oxidoreductase</keyword>
<accession>A0ABY1EAB2</accession>
<dbReference type="Proteomes" id="UP000199681">
    <property type="component" value="Unassembled WGS sequence"/>
</dbReference>
<dbReference type="Pfam" id="PF08240">
    <property type="entry name" value="ADH_N"/>
    <property type="match status" value="1"/>
</dbReference>
<dbReference type="SUPFAM" id="SSF50129">
    <property type="entry name" value="GroES-like"/>
    <property type="match status" value="1"/>
</dbReference>
<proteinExistence type="predicted"/>
<dbReference type="InterPro" id="IPR036291">
    <property type="entry name" value="NAD(P)-bd_dom_sf"/>
</dbReference>
<feature type="domain" description="Enoyl reductase (ER)" evidence="2">
    <location>
        <begin position="20"/>
        <end position="322"/>
    </location>
</feature>
<gene>
    <name evidence="3" type="ORF">SAMN05216274_102191</name>
</gene>
<evidence type="ECO:0000313" key="4">
    <source>
        <dbReference type="Proteomes" id="UP000199681"/>
    </source>
</evidence>
<dbReference type="InterPro" id="IPR011032">
    <property type="entry name" value="GroES-like_sf"/>
</dbReference>
<dbReference type="InterPro" id="IPR050700">
    <property type="entry name" value="YIM1/Zinc_Alcohol_DH_Fams"/>
</dbReference>
<name>A0ABY1EAB2_9MICO</name>
<dbReference type="InterPro" id="IPR020843">
    <property type="entry name" value="ER"/>
</dbReference>
<dbReference type="Gene3D" id="3.90.180.10">
    <property type="entry name" value="Medium-chain alcohol dehydrogenases, catalytic domain"/>
    <property type="match status" value="1"/>
</dbReference>
<dbReference type="PROSITE" id="PS01162">
    <property type="entry name" value="QOR_ZETA_CRYSTAL"/>
    <property type="match status" value="1"/>
</dbReference>